<dbReference type="AlphaFoldDB" id="X6N721"/>
<evidence type="ECO:0000313" key="8">
    <source>
        <dbReference type="Proteomes" id="UP000023152"/>
    </source>
</evidence>
<organism evidence="7 8">
    <name type="scientific">Reticulomyxa filosa</name>
    <dbReference type="NCBI Taxonomy" id="46433"/>
    <lineage>
        <taxon>Eukaryota</taxon>
        <taxon>Sar</taxon>
        <taxon>Rhizaria</taxon>
        <taxon>Retaria</taxon>
        <taxon>Foraminifera</taxon>
        <taxon>Monothalamids</taxon>
        <taxon>Reticulomyxidae</taxon>
        <taxon>Reticulomyxa</taxon>
    </lineage>
</organism>
<sequence>MLRNMITTAFLCIERGFVKKLVEENESDDKHSIKIEPDRAFENQKNGKKLAKVGNNASVSVINIVTFMKCCQREKKQQIKTCTSKVEPTTIIKIHDNWKIFFWLSFFKHKKGLEAQKKESERIKELLRVNKELKAKLAELCRQMEKEKQEFLAKEKEFVRELAKSREQQLRLELEKQDIQDQKAKLQEMKEMIKKEKANMLCLPRKQQQQQQQSQIGEKGNDKENMSKDGAETKNSEDQWKCGVCGKSNSLSLNNCQSCSQPLCHMSPHPKLLTCDGLISHRNIWEPCEEGECGWILHNNSFVNCSLSKKKKNGVFSFFKKNNNK</sequence>
<feature type="domain" description="RanBP2-type" evidence="6">
    <location>
        <begin position="240"/>
        <end position="259"/>
    </location>
</feature>
<reference evidence="7 8" key="1">
    <citation type="journal article" date="2013" name="Curr. Biol.">
        <title>The Genome of the Foraminiferan Reticulomyxa filosa.</title>
        <authorList>
            <person name="Glockner G."/>
            <person name="Hulsmann N."/>
            <person name="Schleicher M."/>
            <person name="Noegel A.A."/>
            <person name="Eichinger L."/>
            <person name="Gallinger C."/>
            <person name="Pawlowski J."/>
            <person name="Sierra R."/>
            <person name="Euteneuer U."/>
            <person name="Pillet L."/>
            <person name="Moustafa A."/>
            <person name="Platzer M."/>
            <person name="Groth M."/>
            <person name="Szafranski K."/>
            <person name="Schliwa M."/>
        </authorList>
    </citation>
    <scope>NUCLEOTIDE SEQUENCE [LARGE SCALE GENOMIC DNA]</scope>
</reference>
<keyword evidence="1" id="KW-0479">Metal-binding</keyword>
<dbReference type="InterPro" id="IPR001876">
    <property type="entry name" value="Znf_RanBP2"/>
</dbReference>
<evidence type="ECO:0000256" key="5">
    <source>
        <dbReference type="SAM" id="MobiDB-lite"/>
    </source>
</evidence>
<evidence type="ECO:0000313" key="7">
    <source>
        <dbReference type="EMBL" id="ETO22075.1"/>
    </source>
</evidence>
<name>X6N721_RETFI</name>
<gene>
    <name evidence="7" type="ORF">RFI_15127</name>
</gene>
<keyword evidence="3" id="KW-0862">Zinc</keyword>
<keyword evidence="8" id="KW-1185">Reference proteome</keyword>
<accession>X6N721</accession>
<feature type="region of interest" description="Disordered" evidence="5">
    <location>
        <begin position="203"/>
        <end position="234"/>
    </location>
</feature>
<evidence type="ECO:0000256" key="3">
    <source>
        <dbReference type="ARBA" id="ARBA00022833"/>
    </source>
</evidence>
<dbReference type="GO" id="GO:0008270">
    <property type="term" value="F:zinc ion binding"/>
    <property type="evidence" value="ECO:0007669"/>
    <property type="project" value="UniProtKB-KW"/>
</dbReference>
<evidence type="ECO:0000256" key="4">
    <source>
        <dbReference type="SAM" id="Coils"/>
    </source>
</evidence>
<feature type="coiled-coil region" evidence="4">
    <location>
        <begin position="110"/>
        <end position="199"/>
    </location>
</feature>
<proteinExistence type="predicted"/>
<evidence type="ECO:0000256" key="1">
    <source>
        <dbReference type="ARBA" id="ARBA00022723"/>
    </source>
</evidence>
<dbReference type="PROSITE" id="PS01358">
    <property type="entry name" value="ZF_RANBP2_1"/>
    <property type="match status" value="1"/>
</dbReference>
<evidence type="ECO:0000256" key="2">
    <source>
        <dbReference type="ARBA" id="ARBA00022771"/>
    </source>
</evidence>
<evidence type="ECO:0000259" key="6">
    <source>
        <dbReference type="PROSITE" id="PS01358"/>
    </source>
</evidence>
<comment type="caution">
    <text evidence="7">The sequence shown here is derived from an EMBL/GenBank/DDBJ whole genome shotgun (WGS) entry which is preliminary data.</text>
</comment>
<keyword evidence="2" id="KW-0863">Zinc-finger</keyword>
<feature type="compositionally biased region" description="Basic and acidic residues" evidence="5">
    <location>
        <begin position="219"/>
        <end position="234"/>
    </location>
</feature>
<keyword evidence="4" id="KW-0175">Coiled coil</keyword>
<protein>
    <recommendedName>
        <fullName evidence="6">RanBP2-type domain-containing protein</fullName>
    </recommendedName>
</protein>
<dbReference type="EMBL" id="ASPP01011054">
    <property type="protein sequence ID" value="ETO22075.1"/>
    <property type="molecule type" value="Genomic_DNA"/>
</dbReference>
<dbReference type="Proteomes" id="UP000023152">
    <property type="component" value="Unassembled WGS sequence"/>
</dbReference>